<dbReference type="KEGG" id="xap:XA3_21040"/>
<dbReference type="InterPro" id="IPR011055">
    <property type="entry name" value="Dup_hybrid_motif"/>
</dbReference>
<dbReference type="AlphaFoldDB" id="A0AAU9DW11"/>
<dbReference type="PANTHER" id="PTHR45008">
    <property type="entry name" value="PTS SYSTEM GLUCOSE-SPECIFIC EIIA COMPONENT"/>
    <property type="match status" value="1"/>
</dbReference>
<keyword evidence="9" id="KW-1185">Reference proteome</keyword>
<evidence type="ECO:0000256" key="6">
    <source>
        <dbReference type="ARBA" id="ARBA00022777"/>
    </source>
</evidence>
<dbReference type="SUPFAM" id="SSF51261">
    <property type="entry name" value="Duplicated hybrid motif"/>
    <property type="match status" value="1"/>
</dbReference>
<dbReference type="PANTHER" id="PTHR45008:SF1">
    <property type="entry name" value="PTS SYSTEM GLUCOSE-SPECIFIC EIIA COMPONENT"/>
    <property type="match status" value="1"/>
</dbReference>
<dbReference type="GO" id="GO:0005737">
    <property type="term" value="C:cytoplasm"/>
    <property type="evidence" value="ECO:0007669"/>
    <property type="project" value="UniProtKB-SubCell"/>
</dbReference>
<accession>A0AAU9DW11</accession>
<dbReference type="EMBL" id="AP026802">
    <property type="protein sequence ID" value="BDR59663.1"/>
    <property type="molecule type" value="Genomic_DNA"/>
</dbReference>
<comment type="subcellular location">
    <subcellularLocation>
        <location evidence="1">Cytoplasm</location>
    </subcellularLocation>
</comment>
<keyword evidence="2" id="KW-0813">Transport</keyword>
<dbReference type="Proteomes" id="UP001321861">
    <property type="component" value="Chromosome"/>
</dbReference>
<evidence type="ECO:0000259" key="7">
    <source>
        <dbReference type="PROSITE" id="PS51093"/>
    </source>
</evidence>
<dbReference type="PROSITE" id="PS00371">
    <property type="entry name" value="PTS_EIIA_TYPE_1_HIS"/>
    <property type="match status" value="1"/>
</dbReference>
<sequence>MMGDGFLVHPNSGSVVAPVAGEITVQQGHALGIKRADGLEFLLHIGIDTVSLKGAPFTQHVGVKDVVNPGDLLVDVDWQQIKDANLDSSVMVIITNTNDLLAQLEVKYGNVSAGAKVGTATAK</sequence>
<dbReference type="PROSITE" id="PS51093">
    <property type="entry name" value="PTS_EIIA_TYPE_1"/>
    <property type="match status" value="1"/>
</dbReference>
<proteinExistence type="predicted"/>
<dbReference type="InterPro" id="IPR050890">
    <property type="entry name" value="PTS_EIIA_component"/>
</dbReference>
<reference evidence="8 9" key="1">
    <citation type="journal article" date="2023" name="Microbiol. Spectr.">
        <title>Symbiosis of Carpenter Bees with Uncharacterized Lactic Acid Bacteria Showing NAD Auxotrophy.</title>
        <authorList>
            <person name="Kawasaki S."/>
            <person name="Ozawa K."/>
            <person name="Mori T."/>
            <person name="Yamamoto A."/>
            <person name="Ito M."/>
            <person name="Ohkuma M."/>
            <person name="Sakamoto M."/>
            <person name="Matsutani M."/>
        </authorList>
    </citation>
    <scope>NUCLEOTIDE SEQUENCE [LARGE SCALE GENOMIC DNA]</scope>
    <source>
        <strain evidence="8 9">XA3</strain>
    </source>
</reference>
<dbReference type="GO" id="GO:0009401">
    <property type="term" value="P:phosphoenolpyruvate-dependent sugar phosphotransferase system"/>
    <property type="evidence" value="ECO:0007669"/>
    <property type="project" value="UniProtKB-KW"/>
</dbReference>
<evidence type="ECO:0000313" key="9">
    <source>
        <dbReference type="Proteomes" id="UP001321861"/>
    </source>
</evidence>
<organism evidence="8 9">
    <name type="scientific">Xylocopilactobacillus apicola</name>
    <dbReference type="NCBI Taxonomy" id="2932184"/>
    <lineage>
        <taxon>Bacteria</taxon>
        <taxon>Bacillati</taxon>
        <taxon>Bacillota</taxon>
        <taxon>Bacilli</taxon>
        <taxon>Lactobacillales</taxon>
        <taxon>Lactobacillaceae</taxon>
        <taxon>Xylocopilactobacillus</taxon>
    </lineage>
</organism>
<feature type="domain" description="PTS EIIA type-1" evidence="7">
    <location>
        <begin position="1"/>
        <end position="96"/>
    </location>
</feature>
<dbReference type="InterPro" id="IPR001127">
    <property type="entry name" value="PTS_EIIA_1_perm"/>
</dbReference>
<protein>
    <submittedName>
        <fullName evidence="8">PTS sugar transporter subunit IIA</fullName>
    </submittedName>
</protein>
<evidence type="ECO:0000256" key="4">
    <source>
        <dbReference type="ARBA" id="ARBA00022679"/>
    </source>
</evidence>
<dbReference type="GO" id="GO:0016301">
    <property type="term" value="F:kinase activity"/>
    <property type="evidence" value="ECO:0007669"/>
    <property type="project" value="UniProtKB-KW"/>
</dbReference>
<dbReference type="Pfam" id="PF00358">
    <property type="entry name" value="PTS_EIIA_1"/>
    <property type="match status" value="1"/>
</dbReference>
<keyword evidence="6" id="KW-0418">Kinase</keyword>
<keyword evidence="5" id="KW-0598">Phosphotransferase system</keyword>
<gene>
    <name evidence="8" type="primary">yedE</name>
    <name evidence="8" type="ORF">XA3_21040</name>
</gene>
<evidence type="ECO:0000256" key="2">
    <source>
        <dbReference type="ARBA" id="ARBA00022448"/>
    </source>
</evidence>
<keyword evidence="3 8" id="KW-0762">Sugar transport</keyword>
<dbReference type="Gene3D" id="2.70.70.10">
    <property type="entry name" value="Glucose Permease (Domain IIA)"/>
    <property type="match status" value="1"/>
</dbReference>
<evidence type="ECO:0000256" key="1">
    <source>
        <dbReference type="ARBA" id="ARBA00004496"/>
    </source>
</evidence>
<name>A0AAU9DW11_9LACO</name>
<evidence type="ECO:0000256" key="5">
    <source>
        <dbReference type="ARBA" id="ARBA00022683"/>
    </source>
</evidence>
<evidence type="ECO:0000256" key="3">
    <source>
        <dbReference type="ARBA" id="ARBA00022597"/>
    </source>
</evidence>
<evidence type="ECO:0000313" key="8">
    <source>
        <dbReference type="EMBL" id="BDR59663.1"/>
    </source>
</evidence>
<keyword evidence="4" id="KW-0808">Transferase</keyword>